<feature type="domain" description="Condensin-2 complex subunit H2 C-terminal" evidence="6">
    <location>
        <begin position="838"/>
        <end position="968"/>
    </location>
</feature>
<dbReference type="PANTHER" id="PTHR14324">
    <property type="entry name" value="CONDENSIN-2 COMPLEX SUBUNIT H2"/>
    <property type="match status" value="1"/>
</dbReference>
<evidence type="ECO:0008006" key="9">
    <source>
        <dbReference type="Google" id="ProtNLM"/>
    </source>
</evidence>
<dbReference type="VEuPathDB" id="VectorBase:AMEM019242"/>
<feature type="region of interest" description="Disordered" evidence="4">
    <location>
        <begin position="971"/>
        <end position="1029"/>
    </location>
</feature>
<dbReference type="Proteomes" id="UP000075903">
    <property type="component" value="Unassembled WGS sequence"/>
</dbReference>
<feature type="compositionally biased region" description="Polar residues" evidence="4">
    <location>
        <begin position="811"/>
        <end position="820"/>
    </location>
</feature>
<feature type="region of interest" description="Disordered" evidence="4">
    <location>
        <begin position="1070"/>
        <end position="1116"/>
    </location>
</feature>
<dbReference type="Pfam" id="PF06278">
    <property type="entry name" value="CNDH2_N"/>
    <property type="match status" value="1"/>
</dbReference>
<organism evidence="7 8">
    <name type="scientific">Anopheles merus</name>
    <name type="common">Mosquito</name>
    <dbReference type="NCBI Taxonomy" id="30066"/>
    <lineage>
        <taxon>Eukaryota</taxon>
        <taxon>Metazoa</taxon>
        <taxon>Ecdysozoa</taxon>
        <taxon>Arthropoda</taxon>
        <taxon>Hexapoda</taxon>
        <taxon>Insecta</taxon>
        <taxon>Pterygota</taxon>
        <taxon>Neoptera</taxon>
        <taxon>Endopterygota</taxon>
        <taxon>Diptera</taxon>
        <taxon>Nematocera</taxon>
        <taxon>Culicoidea</taxon>
        <taxon>Culicidae</taxon>
        <taxon>Anophelinae</taxon>
        <taxon>Anopheles</taxon>
    </lineage>
</organism>
<dbReference type="GO" id="GO:0000796">
    <property type="term" value="C:condensin complex"/>
    <property type="evidence" value="ECO:0007669"/>
    <property type="project" value="TreeGrafter"/>
</dbReference>
<dbReference type="InterPro" id="IPR009378">
    <property type="entry name" value="H2_N"/>
</dbReference>
<feature type="domain" description="Condensin II complex subunit H2 N-terminal" evidence="5">
    <location>
        <begin position="122"/>
        <end position="174"/>
    </location>
</feature>
<feature type="compositionally biased region" description="Polar residues" evidence="4">
    <location>
        <begin position="514"/>
        <end position="532"/>
    </location>
</feature>
<feature type="region of interest" description="Disordered" evidence="4">
    <location>
        <begin position="644"/>
        <end position="720"/>
    </location>
</feature>
<accession>A0A1Y9IS61</accession>
<evidence type="ECO:0000259" key="5">
    <source>
        <dbReference type="Pfam" id="PF06278"/>
    </source>
</evidence>
<feature type="compositionally biased region" description="Acidic residues" evidence="4">
    <location>
        <begin position="710"/>
        <end position="720"/>
    </location>
</feature>
<proteinExistence type="inferred from homology"/>
<dbReference type="AlphaFoldDB" id="A0A1Y9IS61"/>
<evidence type="ECO:0000256" key="3">
    <source>
        <dbReference type="ARBA" id="ARBA00023242"/>
    </source>
</evidence>
<keyword evidence="3" id="KW-0539">Nucleus</keyword>
<feature type="region of interest" description="Disordered" evidence="4">
    <location>
        <begin position="425"/>
        <end position="566"/>
    </location>
</feature>
<dbReference type="EnsemblMetazoa" id="AMEM019242-RA">
    <property type="protein sequence ID" value="AMEM019242-PA"/>
    <property type="gene ID" value="AMEM019242"/>
</dbReference>
<feature type="compositionally biased region" description="Polar residues" evidence="4">
    <location>
        <begin position="756"/>
        <end position="769"/>
    </location>
</feature>
<evidence type="ECO:0000256" key="4">
    <source>
        <dbReference type="SAM" id="MobiDB-lite"/>
    </source>
</evidence>
<sequence>MPVCAEICVQNNSTNQLRQLQQAGNAAEEWNSNDDTPSKRTKNQHGLDVGPSYSGGGSSSTSMVAPPRMDNYSAGRAAINGSLQKGEEIAAMLMHTTEKADRCWNFDLDHWLTVYERVRYGDVNFPEAGMLIQCAAQIYGRKVDYLMDIIMHMCDDQKAREKKAQEEKKEQANGEKGGEGEAGVQEEQAAAGGKTGGRKRAGKFNPQSLSDCFGDLEFTCNDSKLAKLESLIRPVAIVDVDRRTKVRQMQDLCAELRANPSRQRRQEILNRMRDDACIAPIMSSNGAALKSQILDLESGETIGTRYDYQIHLNYIDGRTGSLIAEHDLKRFFQRCDVMDFLSEQHLSERERCTRLGMPAPTDMLAQRERELKLYMPPEYLSNRYRIKLHDTTDFDNALIQARVTNYDTDPILSLMDHEARAAVQLPAGEGDDVRPRNVTSSIPNLSPANGSSKQPDSGNSDSQAQDDSGIEHETSATEEEDSDPSFSGVLCSSRANESSVEELESTQEKKDLTLSASDSNGSQDLDSTVNKLDSTDKLESTDTKLGPRLSVDEGIGVDRESPPRTGPIRLEDVAVKVDSAVTFSRGVVFPRPAVLRPAKLVQNIFGIPDELARKHVQFTLPMEYRKMKLELAKRQEERRKQMQTIELHSLKPTAESLARPSTPDLEDFLGFDDDETDQPQLKPNNKRTKSAPASAELSPARQKKSSTPEPDFEGFDEEEILSARKAAEEWFKGMPGKAKLLTSSPNRRAVGASLPATPTRTLSCDSGISDTVERTNGKDSCTPPVSPRLEPLPEDGGAADSDTEAVPRPTTADSVTNEETQPPEPSAPGPAVQHEPLQEHTDEANARIQQSMHEAKERFDKVSQWHRKLKPILIESEKRNHFDIHAYGTEIIDTFDPTAPLGAEAITLERVLEHKPPHSTARFFLSMLMLANTNNVQICNKNPDPLRLSAASEIELRLLSRKRHHKELEALGELLPPDGDGHELAASDRNRQKRKNRKRKIVFEEQTDEREDLPRADTASRLGGLDSNLDDGSSFLDSVQQLYADLNGEDSQRKRLAFRRGMRSCAYGLNDGSNAEASKSSPSLPPPVVPLCNSESVSTSPPNPHTNALLADPGGGVEPADDLLTVDLLTNHATLVPVRDPDTLCAKSVFSLAESGYESMLSGGDDV</sequence>
<evidence type="ECO:0000313" key="7">
    <source>
        <dbReference type="EnsemblMetazoa" id="AMEM019242-PA"/>
    </source>
</evidence>
<feature type="compositionally biased region" description="Basic and acidic residues" evidence="4">
    <location>
        <begin position="533"/>
        <end position="542"/>
    </location>
</feature>
<feature type="region of interest" description="Disordered" evidence="4">
    <location>
        <begin position="161"/>
        <end position="201"/>
    </location>
</feature>
<dbReference type="InterPro" id="IPR031739">
    <property type="entry name" value="Ncaph2"/>
</dbReference>
<feature type="compositionally biased region" description="Acidic residues" evidence="4">
    <location>
        <begin position="664"/>
        <end position="677"/>
    </location>
</feature>
<dbReference type="Pfam" id="PF16858">
    <property type="entry name" value="CNDH2_C"/>
    <property type="match status" value="1"/>
</dbReference>
<feature type="compositionally biased region" description="Basic residues" evidence="4">
    <location>
        <begin position="991"/>
        <end position="1000"/>
    </location>
</feature>
<dbReference type="GO" id="GO:0051306">
    <property type="term" value="P:mitotic sister chromatid separation"/>
    <property type="evidence" value="ECO:0007669"/>
    <property type="project" value="TreeGrafter"/>
</dbReference>
<keyword evidence="8" id="KW-1185">Reference proteome</keyword>
<reference evidence="7" key="1">
    <citation type="submission" date="2020-05" db="UniProtKB">
        <authorList>
            <consortium name="EnsemblMetazoa"/>
        </authorList>
    </citation>
    <scope>IDENTIFICATION</scope>
    <source>
        <strain evidence="7">MAF</strain>
    </source>
</reference>
<evidence type="ECO:0000313" key="8">
    <source>
        <dbReference type="Proteomes" id="UP000075903"/>
    </source>
</evidence>
<dbReference type="STRING" id="30066.A0A1Y9IS61"/>
<dbReference type="VEuPathDB" id="VectorBase:AMEM21_002385"/>
<dbReference type="GO" id="GO:0010032">
    <property type="term" value="P:meiotic chromosome condensation"/>
    <property type="evidence" value="ECO:0007669"/>
    <property type="project" value="TreeGrafter"/>
</dbReference>
<evidence type="ECO:0000256" key="2">
    <source>
        <dbReference type="ARBA" id="ARBA00007844"/>
    </source>
</evidence>
<dbReference type="PANTHER" id="PTHR14324:SF3">
    <property type="entry name" value="CONDENSIN-2 COMPLEX SUBUNIT H2"/>
    <property type="match status" value="1"/>
</dbReference>
<dbReference type="InterPro" id="IPR031737">
    <property type="entry name" value="CNDH2_C"/>
</dbReference>
<comment type="similarity">
    <text evidence="2">Belongs to the CND2 H2 (condensin-2 subunit 2) family.</text>
</comment>
<feature type="compositionally biased region" description="Basic and acidic residues" evidence="4">
    <location>
        <begin position="979"/>
        <end position="990"/>
    </location>
</feature>
<feature type="region of interest" description="Disordered" evidence="4">
    <location>
        <begin position="22"/>
        <end position="63"/>
    </location>
</feature>
<feature type="compositionally biased region" description="Basic and acidic residues" evidence="4">
    <location>
        <begin position="161"/>
        <end position="179"/>
    </location>
</feature>
<feature type="compositionally biased region" description="Low complexity" evidence="4">
    <location>
        <begin position="182"/>
        <end position="192"/>
    </location>
</feature>
<feature type="region of interest" description="Disordered" evidence="4">
    <location>
        <begin position="737"/>
        <end position="839"/>
    </location>
</feature>
<dbReference type="GO" id="GO:0005634">
    <property type="term" value="C:nucleus"/>
    <property type="evidence" value="ECO:0007669"/>
    <property type="project" value="UniProtKB-SubCell"/>
</dbReference>
<comment type="subcellular location">
    <subcellularLocation>
        <location evidence="1">Nucleus</location>
    </subcellularLocation>
</comment>
<evidence type="ECO:0000259" key="6">
    <source>
        <dbReference type="Pfam" id="PF16858"/>
    </source>
</evidence>
<feature type="compositionally biased region" description="Polar residues" evidence="4">
    <location>
        <begin position="437"/>
        <end position="466"/>
    </location>
</feature>
<dbReference type="GO" id="GO:0003682">
    <property type="term" value="F:chromatin binding"/>
    <property type="evidence" value="ECO:0007669"/>
    <property type="project" value="TreeGrafter"/>
</dbReference>
<evidence type="ECO:0000256" key="1">
    <source>
        <dbReference type="ARBA" id="ARBA00004123"/>
    </source>
</evidence>
<protein>
    <recommendedName>
        <fullName evidence="9">Condensin-2 complex subunit H2 C-terminal domain-containing protein</fullName>
    </recommendedName>
</protein>
<name>A0A1Y9IS61_ANOME</name>